<dbReference type="SUPFAM" id="SSF53254">
    <property type="entry name" value="Phosphoglycerate mutase-like"/>
    <property type="match status" value="1"/>
</dbReference>
<name>A0A939RTY3_9CELL</name>
<dbReference type="GO" id="GO:0005737">
    <property type="term" value="C:cytoplasm"/>
    <property type="evidence" value="ECO:0007669"/>
    <property type="project" value="TreeGrafter"/>
</dbReference>
<gene>
    <name evidence="2" type="ORF">J4G33_02430</name>
</gene>
<dbReference type="InterPro" id="IPR029033">
    <property type="entry name" value="His_PPase_superfam"/>
</dbReference>
<evidence type="ECO:0000313" key="3">
    <source>
        <dbReference type="Proteomes" id="UP000664209"/>
    </source>
</evidence>
<dbReference type="Proteomes" id="UP000664209">
    <property type="component" value="Unassembled WGS sequence"/>
</dbReference>
<evidence type="ECO:0000256" key="1">
    <source>
        <dbReference type="SAM" id="MobiDB-lite"/>
    </source>
</evidence>
<comment type="caution">
    <text evidence="2">The sequence shown here is derived from an EMBL/GenBank/DDBJ whole genome shotgun (WGS) entry which is preliminary data.</text>
</comment>
<dbReference type="EMBL" id="JAGEMK010000001">
    <property type="protein sequence ID" value="MBO1750655.1"/>
    <property type="molecule type" value="Genomic_DNA"/>
</dbReference>
<dbReference type="SMART" id="SM00855">
    <property type="entry name" value="PGAM"/>
    <property type="match status" value="1"/>
</dbReference>
<dbReference type="InterPro" id="IPR050275">
    <property type="entry name" value="PGM_Phosphatase"/>
</dbReference>
<accession>A0A939RTY3</accession>
<proteinExistence type="predicted"/>
<feature type="region of interest" description="Disordered" evidence="1">
    <location>
        <begin position="1"/>
        <end position="22"/>
    </location>
</feature>
<sequence length="251" mass="26430">MTAGASTPAGARERRPSGAAMRFDDAEPVSVVLVRHGETTLTRGKAMSGSSVPGPPLAPAGRVQAAQAADLVFRVGRELWPDLPHPSALVASPMVRTQETATAVGRRLGLPVQTDAAFAECHFGDWEGLPVAEVENGRPGELRRWYEDTAVRAPGGESLDDVGERVGAGLQGLLDGGVGRTVVVVSHAMAIRAAVGRTLGMPGEAWSWLRVLPASATVLRWWPDGSRELVALGMPSDAWHARRASPAVTSR</sequence>
<organism evidence="2 3">
    <name type="scientific">Actinotalea soli</name>
    <dbReference type="NCBI Taxonomy" id="2819234"/>
    <lineage>
        <taxon>Bacteria</taxon>
        <taxon>Bacillati</taxon>
        <taxon>Actinomycetota</taxon>
        <taxon>Actinomycetes</taxon>
        <taxon>Micrococcales</taxon>
        <taxon>Cellulomonadaceae</taxon>
        <taxon>Actinotalea</taxon>
    </lineage>
</organism>
<evidence type="ECO:0000313" key="2">
    <source>
        <dbReference type="EMBL" id="MBO1750655.1"/>
    </source>
</evidence>
<dbReference type="InterPro" id="IPR013078">
    <property type="entry name" value="His_Pase_superF_clade-1"/>
</dbReference>
<dbReference type="GO" id="GO:0016791">
    <property type="term" value="F:phosphatase activity"/>
    <property type="evidence" value="ECO:0007669"/>
    <property type="project" value="TreeGrafter"/>
</dbReference>
<dbReference type="RefSeq" id="WP_208054279.1">
    <property type="nucleotide sequence ID" value="NZ_JAGEMK010000001.1"/>
</dbReference>
<dbReference type="Gene3D" id="3.40.50.1240">
    <property type="entry name" value="Phosphoglycerate mutase-like"/>
    <property type="match status" value="1"/>
</dbReference>
<keyword evidence="3" id="KW-1185">Reference proteome</keyword>
<dbReference type="AlphaFoldDB" id="A0A939RTY3"/>
<protein>
    <submittedName>
        <fullName evidence="2">Histidine phosphatase family protein</fullName>
    </submittedName>
</protein>
<dbReference type="Pfam" id="PF00300">
    <property type="entry name" value="His_Phos_1"/>
    <property type="match status" value="1"/>
</dbReference>
<dbReference type="PANTHER" id="PTHR48100:SF62">
    <property type="entry name" value="GLUCOSYL-3-PHOSPHOGLYCERATE PHOSPHATASE"/>
    <property type="match status" value="1"/>
</dbReference>
<reference evidence="2" key="1">
    <citation type="submission" date="2021-03" db="EMBL/GenBank/DDBJ databases">
        <title>Actinotalea soli sp. nov., isolated from soil.</title>
        <authorList>
            <person name="Ping W."/>
            <person name="Zhang J."/>
        </authorList>
    </citation>
    <scope>NUCLEOTIDE SEQUENCE</scope>
    <source>
        <strain evidence="2">BY-33</strain>
    </source>
</reference>
<dbReference type="PANTHER" id="PTHR48100">
    <property type="entry name" value="BROAD-SPECIFICITY PHOSPHATASE YOR283W-RELATED"/>
    <property type="match status" value="1"/>
</dbReference>
<dbReference type="CDD" id="cd07067">
    <property type="entry name" value="HP_PGM_like"/>
    <property type="match status" value="1"/>
</dbReference>